<dbReference type="Proteomes" id="UP001152622">
    <property type="component" value="Chromosome 9"/>
</dbReference>
<reference evidence="1" key="1">
    <citation type="journal article" date="2023" name="Science">
        <title>Genome structures resolve the early diversification of teleost fishes.</title>
        <authorList>
            <person name="Parey E."/>
            <person name="Louis A."/>
            <person name="Montfort J."/>
            <person name="Bouchez O."/>
            <person name="Roques C."/>
            <person name="Iampietro C."/>
            <person name="Lluch J."/>
            <person name="Castinel A."/>
            <person name="Donnadieu C."/>
            <person name="Desvignes T."/>
            <person name="Floi Bucao C."/>
            <person name="Jouanno E."/>
            <person name="Wen M."/>
            <person name="Mejri S."/>
            <person name="Dirks R."/>
            <person name="Jansen H."/>
            <person name="Henkel C."/>
            <person name="Chen W.J."/>
            <person name="Zahm M."/>
            <person name="Cabau C."/>
            <person name="Klopp C."/>
            <person name="Thompson A.W."/>
            <person name="Robinson-Rechavi M."/>
            <person name="Braasch I."/>
            <person name="Lecointre G."/>
            <person name="Bobe J."/>
            <person name="Postlethwait J.H."/>
            <person name="Berthelot C."/>
            <person name="Roest Crollius H."/>
            <person name="Guiguen Y."/>
        </authorList>
    </citation>
    <scope>NUCLEOTIDE SEQUENCE</scope>
    <source>
        <strain evidence="1">WJC10195</strain>
    </source>
</reference>
<organism evidence="1 2">
    <name type="scientific">Synaphobranchus kaupii</name>
    <name type="common">Kaup's arrowtooth eel</name>
    <dbReference type="NCBI Taxonomy" id="118154"/>
    <lineage>
        <taxon>Eukaryota</taxon>
        <taxon>Metazoa</taxon>
        <taxon>Chordata</taxon>
        <taxon>Craniata</taxon>
        <taxon>Vertebrata</taxon>
        <taxon>Euteleostomi</taxon>
        <taxon>Actinopterygii</taxon>
        <taxon>Neopterygii</taxon>
        <taxon>Teleostei</taxon>
        <taxon>Anguilliformes</taxon>
        <taxon>Synaphobranchidae</taxon>
        <taxon>Synaphobranchus</taxon>
    </lineage>
</organism>
<protein>
    <submittedName>
        <fullName evidence="1">Uncharacterized protein</fullName>
    </submittedName>
</protein>
<accession>A0A9Q1F3M2</accession>
<comment type="caution">
    <text evidence="1">The sequence shown here is derived from an EMBL/GenBank/DDBJ whole genome shotgun (WGS) entry which is preliminary data.</text>
</comment>
<evidence type="ECO:0000313" key="1">
    <source>
        <dbReference type="EMBL" id="KAJ8350334.1"/>
    </source>
</evidence>
<evidence type="ECO:0000313" key="2">
    <source>
        <dbReference type="Proteomes" id="UP001152622"/>
    </source>
</evidence>
<gene>
    <name evidence="1" type="ORF">SKAU_G00254640</name>
</gene>
<dbReference type="EMBL" id="JAINUF010000009">
    <property type="protein sequence ID" value="KAJ8350334.1"/>
    <property type="molecule type" value="Genomic_DNA"/>
</dbReference>
<proteinExistence type="predicted"/>
<keyword evidence="2" id="KW-1185">Reference proteome</keyword>
<name>A0A9Q1F3M2_SYNKA</name>
<dbReference type="AlphaFoldDB" id="A0A9Q1F3M2"/>
<sequence length="142" mass="15708">MSSPKLSDPHIGCFTTLESERETDLLLRQVSCVLRRGCLRFSRSRACTGWLQVASLRWEMQSESAGVTLFPRAASQSQLFPRSHPSPAYRSNLTSHKWAVEAPAVQFLLQTSHKTPYSPRGLAGAWALQAGVNAVLRAITLL</sequence>